<dbReference type="EMBL" id="FWXW01000002">
    <property type="protein sequence ID" value="SMC48501.1"/>
    <property type="molecule type" value="Genomic_DNA"/>
</dbReference>
<evidence type="ECO:0000313" key="15">
    <source>
        <dbReference type="Proteomes" id="UP000192790"/>
    </source>
</evidence>
<evidence type="ECO:0000256" key="3">
    <source>
        <dbReference type="ARBA" id="ARBA00022679"/>
    </source>
</evidence>
<sequence>MNNKVMVAMSGGVDSSVAALLLRERGYEVCGATLKLFDGASPQNGPPPEDAEAARLVAHSLDMDHHVFSFGPQFRRDVMDRFAEGYRKGETPNPCVDCNRFVKFGLLLDKARLLGYDRIATGHYATVVYDEARGRYLLKKAKDVSKDQTYVLYTLRQEELSRVLFPLGDLLKSEVRSLAAQRGLASAQRKESQDICFIKDGDYVSFLKNVMGVAAEPGDFVDGTGRILGRHRGLLAYTVGQRKGLGLAFPRPMYVVSKDPGSNRVVLGPHEELFSARLTARDVNLISVDRLEGPVPVQVKTRYSQKAASAVVTPLGNGRVLVEFEEKQRAVTPGQAAVFYQDDIVLGGGTIEGPALP</sequence>
<evidence type="ECO:0000256" key="6">
    <source>
        <dbReference type="ARBA" id="ARBA00022840"/>
    </source>
</evidence>
<evidence type="ECO:0000256" key="2">
    <source>
        <dbReference type="ARBA" id="ARBA00022555"/>
    </source>
</evidence>
<dbReference type="NCBIfam" id="NF001138">
    <property type="entry name" value="PRK00143.1"/>
    <property type="match status" value="1"/>
</dbReference>
<dbReference type="FunFam" id="2.30.30.280:FF:000001">
    <property type="entry name" value="tRNA-specific 2-thiouridylase MnmA"/>
    <property type="match status" value="1"/>
</dbReference>
<keyword evidence="5 11" id="KW-0547">Nucleotide-binding</keyword>
<dbReference type="InterPro" id="IPR023382">
    <property type="entry name" value="MnmA-like_central_sf"/>
</dbReference>
<dbReference type="NCBIfam" id="TIGR00420">
    <property type="entry name" value="trmU"/>
    <property type="match status" value="1"/>
</dbReference>
<evidence type="ECO:0000256" key="9">
    <source>
        <dbReference type="ARBA" id="ARBA00051542"/>
    </source>
</evidence>
<feature type="region of interest" description="Interaction with tRNA" evidence="11">
    <location>
        <begin position="302"/>
        <end position="303"/>
    </location>
</feature>
<keyword evidence="8" id="KW-1015">Disulfide bond</keyword>
<dbReference type="GO" id="GO:0002143">
    <property type="term" value="P:tRNA wobble position uridine thiolation"/>
    <property type="evidence" value="ECO:0007669"/>
    <property type="project" value="TreeGrafter"/>
</dbReference>
<feature type="domain" description="tRNA-specific 2-thiouridylase MnmA-like C-terminal" evidence="12">
    <location>
        <begin position="277"/>
        <end position="351"/>
    </location>
</feature>
<dbReference type="Proteomes" id="UP000192790">
    <property type="component" value="Unassembled WGS sequence"/>
</dbReference>
<evidence type="ECO:0000256" key="4">
    <source>
        <dbReference type="ARBA" id="ARBA00022694"/>
    </source>
</evidence>
<gene>
    <name evidence="11" type="primary">mnmA</name>
    <name evidence="14" type="ORF">SAMN02745168_1163</name>
</gene>
<comment type="subcellular location">
    <subcellularLocation>
        <location evidence="11">Cytoplasm</location>
    </subcellularLocation>
</comment>
<dbReference type="GO" id="GO:0000049">
    <property type="term" value="F:tRNA binding"/>
    <property type="evidence" value="ECO:0007669"/>
    <property type="project" value="UniProtKB-KW"/>
</dbReference>
<keyword evidence="3 11" id="KW-0808">Transferase</keyword>
<evidence type="ECO:0000256" key="11">
    <source>
        <dbReference type="HAMAP-Rule" id="MF_00144"/>
    </source>
</evidence>
<feature type="site" description="Interaction with tRNA" evidence="11">
    <location>
        <position position="123"/>
    </location>
</feature>
<reference evidence="14 15" key="1">
    <citation type="submission" date="2017-04" db="EMBL/GenBank/DDBJ databases">
        <authorList>
            <person name="Afonso C.L."/>
            <person name="Miller P.J."/>
            <person name="Scott M.A."/>
            <person name="Spackman E."/>
            <person name="Goraichik I."/>
            <person name="Dimitrov K.M."/>
            <person name="Suarez D.L."/>
            <person name="Swayne D.E."/>
        </authorList>
    </citation>
    <scope>NUCLEOTIDE SEQUENCE [LARGE SCALE GENOMIC DNA]</scope>
    <source>
        <strain evidence="14 15">DSM 12816</strain>
    </source>
</reference>
<accession>A0A1W1ZKB8</accession>
<dbReference type="Pfam" id="PF20258">
    <property type="entry name" value="tRNA_Me_trans_C"/>
    <property type="match status" value="1"/>
</dbReference>
<dbReference type="AlphaFoldDB" id="A0A1W1ZKB8"/>
<feature type="active site" description="Cysteine persulfide intermediate" evidence="11">
    <location>
        <position position="196"/>
    </location>
</feature>
<dbReference type="Pfam" id="PF03054">
    <property type="entry name" value="tRNA_Me_trans"/>
    <property type="match status" value="1"/>
</dbReference>
<dbReference type="PANTHER" id="PTHR11933:SF5">
    <property type="entry name" value="MITOCHONDRIAL TRNA-SPECIFIC 2-THIOURIDYLASE 1"/>
    <property type="match status" value="1"/>
</dbReference>
<dbReference type="CDD" id="cd01998">
    <property type="entry name" value="MnmA_TRMU-like"/>
    <property type="match status" value="1"/>
</dbReference>
<dbReference type="PANTHER" id="PTHR11933">
    <property type="entry name" value="TRNA 5-METHYLAMINOMETHYL-2-THIOURIDYLATE -METHYLTRANSFERASE"/>
    <property type="match status" value="1"/>
</dbReference>
<feature type="binding site" evidence="11">
    <location>
        <begin position="8"/>
        <end position="15"/>
    </location>
    <ligand>
        <name>ATP</name>
        <dbReference type="ChEBI" id="CHEBI:30616"/>
    </ligand>
</feature>
<evidence type="ECO:0000259" key="13">
    <source>
        <dbReference type="Pfam" id="PF20259"/>
    </source>
</evidence>
<feature type="active site" description="Nucleophile" evidence="11">
    <location>
        <position position="98"/>
    </location>
</feature>
<evidence type="ECO:0000256" key="1">
    <source>
        <dbReference type="ARBA" id="ARBA00022490"/>
    </source>
</evidence>
<keyword evidence="15" id="KW-1185">Reference proteome</keyword>
<feature type="region of interest" description="Interaction with tRNA" evidence="11">
    <location>
        <begin position="146"/>
        <end position="148"/>
    </location>
</feature>
<keyword evidence="6 11" id="KW-0067">ATP-binding</keyword>
<dbReference type="InterPro" id="IPR014729">
    <property type="entry name" value="Rossmann-like_a/b/a_fold"/>
</dbReference>
<dbReference type="Gene3D" id="3.40.50.620">
    <property type="entry name" value="HUPs"/>
    <property type="match status" value="1"/>
</dbReference>
<dbReference type="GO" id="GO:0005737">
    <property type="term" value="C:cytoplasm"/>
    <property type="evidence" value="ECO:0007669"/>
    <property type="project" value="UniProtKB-SubCell"/>
</dbReference>
<dbReference type="Gene3D" id="2.30.30.280">
    <property type="entry name" value="Adenine nucleotide alpha hydrolases-like domains"/>
    <property type="match status" value="1"/>
</dbReference>
<organism evidence="14 15">
    <name type="scientific">Papillibacter cinnamivorans DSM 12816</name>
    <dbReference type="NCBI Taxonomy" id="1122930"/>
    <lineage>
        <taxon>Bacteria</taxon>
        <taxon>Bacillati</taxon>
        <taxon>Bacillota</taxon>
        <taxon>Clostridia</taxon>
        <taxon>Eubacteriales</taxon>
        <taxon>Oscillospiraceae</taxon>
        <taxon>Papillibacter</taxon>
    </lineage>
</organism>
<comment type="similarity">
    <text evidence="11">Belongs to the MnmA/TRMU family.</text>
</comment>
<evidence type="ECO:0000313" key="14">
    <source>
        <dbReference type="EMBL" id="SMC48501.1"/>
    </source>
</evidence>
<dbReference type="HAMAP" id="MF_00144">
    <property type="entry name" value="tRNA_thiouridyl_MnmA"/>
    <property type="match status" value="1"/>
</dbReference>
<evidence type="ECO:0000256" key="5">
    <source>
        <dbReference type="ARBA" id="ARBA00022741"/>
    </source>
</evidence>
<dbReference type="GO" id="GO:0103016">
    <property type="term" value="F:tRNA-uridine 2-sulfurtransferase activity"/>
    <property type="evidence" value="ECO:0007669"/>
    <property type="project" value="UniProtKB-EC"/>
</dbReference>
<feature type="binding site" evidence="11">
    <location>
        <position position="34"/>
    </location>
    <ligand>
        <name>ATP</name>
        <dbReference type="ChEBI" id="CHEBI:30616"/>
    </ligand>
</feature>
<dbReference type="InterPro" id="IPR004506">
    <property type="entry name" value="MnmA-like"/>
</dbReference>
<evidence type="ECO:0000259" key="12">
    <source>
        <dbReference type="Pfam" id="PF20258"/>
    </source>
</evidence>
<keyword evidence="7 11" id="KW-0694">RNA-binding</keyword>
<evidence type="ECO:0000256" key="10">
    <source>
        <dbReference type="ARBA" id="ARBA00056575"/>
    </source>
</evidence>
<proteinExistence type="inferred from homology"/>
<dbReference type="FunFam" id="2.40.30.10:FF:000023">
    <property type="entry name" value="tRNA-specific 2-thiouridylase MnmA"/>
    <property type="match status" value="1"/>
</dbReference>
<keyword evidence="4 11" id="KW-0819">tRNA processing</keyword>
<dbReference type="Gene3D" id="2.40.30.10">
    <property type="entry name" value="Translation factors"/>
    <property type="match status" value="1"/>
</dbReference>
<dbReference type="SUPFAM" id="SSF52402">
    <property type="entry name" value="Adenine nucleotide alpha hydrolases-like"/>
    <property type="match status" value="1"/>
</dbReference>
<dbReference type="OrthoDB" id="9800696at2"/>
<dbReference type="STRING" id="1122930.SAMN02745168_1163"/>
<protein>
    <recommendedName>
        <fullName evidence="11">tRNA-specific 2-thiouridylase MnmA</fullName>
        <ecNumber evidence="11">2.8.1.13</ecNumber>
    </recommendedName>
</protein>
<dbReference type="InterPro" id="IPR046884">
    <property type="entry name" value="MnmA-like_central"/>
</dbReference>
<feature type="site" description="Interaction with tRNA" evidence="11">
    <location>
        <position position="335"/>
    </location>
</feature>
<dbReference type="InterPro" id="IPR046885">
    <property type="entry name" value="MnmA-like_C"/>
</dbReference>
<evidence type="ECO:0000256" key="8">
    <source>
        <dbReference type="ARBA" id="ARBA00023157"/>
    </source>
</evidence>
<dbReference type="Pfam" id="PF20259">
    <property type="entry name" value="tRNA_Me_trans_M"/>
    <property type="match status" value="1"/>
</dbReference>
<comment type="catalytic activity">
    <reaction evidence="9 11">
        <text>S-sulfanyl-L-cysteinyl-[protein] + uridine(34) in tRNA + AH2 + ATP = 2-thiouridine(34) in tRNA + L-cysteinyl-[protein] + A + AMP + diphosphate + H(+)</text>
        <dbReference type="Rhea" id="RHEA:47032"/>
        <dbReference type="Rhea" id="RHEA-COMP:10131"/>
        <dbReference type="Rhea" id="RHEA-COMP:11726"/>
        <dbReference type="Rhea" id="RHEA-COMP:11727"/>
        <dbReference type="Rhea" id="RHEA-COMP:11728"/>
        <dbReference type="ChEBI" id="CHEBI:13193"/>
        <dbReference type="ChEBI" id="CHEBI:15378"/>
        <dbReference type="ChEBI" id="CHEBI:17499"/>
        <dbReference type="ChEBI" id="CHEBI:29950"/>
        <dbReference type="ChEBI" id="CHEBI:30616"/>
        <dbReference type="ChEBI" id="CHEBI:33019"/>
        <dbReference type="ChEBI" id="CHEBI:61963"/>
        <dbReference type="ChEBI" id="CHEBI:65315"/>
        <dbReference type="ChEBI" id="CHEBI:87170"/>
        <dbReference type="ChEBI" id="CHEBI:456215"/>
        <dbReference type="EC" id="2.8.1.13"/>
    </reaction>
</comment>
<keyword evidence="1 11" id="KW-0963">Cytoplasm</keyword>
<dbReference type="GO" id="GO:0005524">
    <property type="term" value="F:ATP binding"/>
    <property type="evidence" value="ECO:0007669"/>
    <property type="project" value="UniProtKB-KW"/>
</dbReference>
<name>A0A1W1ZKB8_9FIRM</name>
<comment type="function">
    <text evidence="10 11">Catalyzes the 2-thiolation of uridine at the wobble position (U34) of tRNA, leading to the formation of s(2)U34.</text>
</comment>
<keyword evidence="2 11" id="KW-0820">tRNA-binding</keyword>
<feature type="binding site" evidence="11">
    <location>
        <position position="122"/>
    </location>
    <ligand>
        <name>ATP</name>
        <dbReference type="ChEBI" id="CHEBI:30616"/>
    </ligand>
</feature>
<dbReference type="EC" id="2.8.1.13" evidence="11"/>
<dbReference type="RefSeq" id="WP_084233789.1">
    <property type="nucleotide sequence ID" value="NZ_FWXW01000002.1"/>
</dbReference>
<evidence type="ECO:0000256" key="7">
    <source>
        <dbReference type="ARBA" id="ARBA00022884"/>
    </source>
</evidence>
<comment type="caution">
    <text evidence="11">Lacks conserved residue(s) required for the propagation of feature annotation.</text>
</comment>
<feature type="domain" description="tRNA-specific 2-thiouridylase MnmA-like central" evidence="13">
    <location>
        <begin position="206"/>
        <end position="268"/>
    </location>
</feature>